<name>A0ABQ3RGI6_STRRR</name>
<dbReference type="Proteomes" id="UP000646738">
    <property type="component" value="Unassembled WGS sequence"/>
</dbReference>
<protein>
    <recommendedName>
        <fullName evidence="3">DUF3558 domain-containing protein</fullName>
    </recommendedName>
</protein>
<accession>A0ABQ3RGI6</accession>
<organism evidence="1 2">
    <name type="scientific">Streptomyces rubradiris</name>
    <name type="common">Streptomyces achromogenes subsp. rubradiris</name>
    <dbReference type="NCBI Taxonomy" id="285531"/>
    <lineage>
        <taxon>Bacteria</taxon>
        <taxon>Bacillati</taxon>
        <taxon>Actinomycetota</taxon>
        <taxon>Actinomycetes</taxon>
        <taxon>Kitasatosporales</taxon>
        <taxon>Streptomycetaceae</taxon>
        <taxon>Streptomyces</taxon>
    </lineage>
</organism>
<evidence type="ECO:0000313" key="1">
    <source>
        <dbReference type="EMBL" id="GHI54967.1"/>
    </source>
</evidence>
<proteinExistence type="predicted"/>
<dbReference type="EMBL" id="BNEA01000015">
    <property type="protein sequence ID" value="GHI54967.1"/>
    <property type="molecule type" value="Genomic_DNA"/>
</dbReference>
<keyword evidence="2" id="KW-1185">Reference proteome</keyword>
<evidence type="ECO:0008006" key="3">
    <source>
        <dbReference type="Google" id="ProtNLM"/>
    </source>
</evidence>
<reference evidence="2" key="1">
    <citation type="submission" date="2023-07" db="EMBL/GenBank/DDBJ databases">
        <title>Whole genome shotgun sequence of Streptomyces achromogenes subsp. rubradiris NBRC 14000.</title>
        <authorList>
            <person name="Komaki H."/>
            <person name="Tamura T."/>
        </authorList>
    </citation>
    <scope>NUCLEOTIDE SEQUENCE [LARGE SCALE GENOMIC DNA]</scope>
    <source>
        <strain evidence="2">NBRC 14000</strain>
    </source>
</reference>
<comment type="caution">
    <text evidence="1">The sequence shown here is derived from an EMBL/GenBank/DDBJ whole genome shotgun (WGS) entry which is preliminary data.</text>
</comment>
<sequence length="178" mass="19123">MNVTSGPFPGRRIGAAVAVFVLLLTLPSCSEDEPEREYSLPRTACGTTVDAEALAKFLPPGKKVSTEVTVASAKATRCAVSVDGKRVVYTAQEWWNDMSVLEFAKGLTLDKVGHQTEDGRFAYSGTQAFGKAEGCRNSRGQILYTAVLATGSEHSDAAAMKQLITEYTKAVQRSDVCH</sequence>
<evidence type="ECO:0000313" key="2">
    <source>
        <dbReference type="Proteomes" id="UP000646738"/>
    </source>
</evidence>
<gene>
    <name evidence="1" type="ORF">Srubr_48130</name>
</gene>